<protein>
    <recommendedName>
        <fullName evidence="3">SGNH/GDSL hydrolase family protein</fullName>
    </recommendedName>
</protein>
<accession>A0ABT3FNM0</accession>
<sequence>MLAYLIPFVLALAACFGIQALGLHAMGGRTSKSESNYFSSLGRIQAGTVGTPQVMLLGSSITGRLPDRSQGFEGFANMGCDGGSAVDALRAMDHGFLPTAPVLVIEANTLHLALSGKPSEVGAAMEKAWFQAGMRTPSISSYARPSAFAYSFLLAKKIGGFGDPAADEDLQVTSMPAMTEAPVTVLLENQHNLIGELVPLIQRLRAKGCRIVFAWLPPGRGDGSPLAPWMATLIAESGSEWWDLGTEASSEWVVLTDGVHMAAPSASRTVRSLRKALNP</sequence>
<evidence type="ECO:0008006" key="3">
    <source>
        <dbReference type="Google" id="ProtNLM"/>
    </source>
</evidence>
<evidence type="ECO:0000313" key="2">
    <source>
        <dbReference type="Proteomes" id="UP001207930"/>
    </source>
</evidence>
<organism evidence="1 2">
    <name type="scientific">Luteolibacter flavescens</name>
    <dbReference type="NCBI Taxonomy" id="1859460"/>
    <lineage>
        <taxon>Bacteria</taxon>
        <taxon>Pseudomonadati</taxon>
        <taxon>Verrucomicrobiota</taxon>
        <taxon>Verrucomicrobiia</taxon>
        <taxon>Verrucomicrobiales</taxon>
        <taxon>Verrucomicrobiaceae</taxon>
        <taxon>Luteolibacter</taxon>
    </lineage>
</organism>
<dbReference type="Proteomes" id="UP001207930">
    <property type="component" value="Unassembled WGS sequence"/>
</dbReference>
<dbReference type="EMBL" id="JAPDDS010000005">
    <property type="protein sequence ID" value="MCW1885166.1"/>
    <property type="molecule type" value="Genomic_DNA"/>
</dbReference>
<dbReference type="RefSeq" id="WP_264501123.1">
    <property type="nucleotide sequence ID" value="NZ_JAPDDS010000005.1"/>
</dbReference>
<gene>
    <name evidence="1" type="ORF">OKA04_10540</name>
</gene>
<evidence type="ECO:0000313" key="1">
    <source>
        <dbReference type="EMBL" id="MCW1885166.1"/>
    </source>
</evidence>
<name>A0ABT3FNM0_9BACT</name>
<proteinExistence type="predicted"/>
<keyword evidence="2" id="KW-1185">Reference proteome</keyword>
<reference evidence="1 2" key="1">
    <citation type="submission" date="2022-10" db="EMBL/GenBank/DDBJ databases">
        <title>Luteolibacter flavescens strain MCCC 1K03193, whole genome shotgun sequencing project.</title>
        <authorList>
            <person name="Zhao G."/>
            <person name="Shen L."/>
        </authorList>
    </citation>
    <scope>NUCLEOTIDE SEQUENCE [LARGE SCALE GENOMIC DNA]</scope>
    <source>
        <strain evidence="1 2">MCCC 1K03193</strain>
    </source>
</reference>
<comment type="caution">
    <text evidence="1">The sequence shown here is derived from an EMBL/GenBank/DDBJ whole genome shotgun (WGS) entry which is preliminary data.</text>
</comment>